<keyword evidence="7" id="KW-0539">Nucleus</keyword>
<dbReference type="Pfam" id="PF13892">
    <property type="entry name" value="DBINO"/>
    <property type="match status" value="1"/>
</dbReference>
<keyword evidence="3 8" id="KW-0227">DNA damage</keyword>
<evidence type="ECO:0000256" key="5">
    <source>
        <dbReference type="ARBA" id="ARBA00023125"/>
    </source>
</evidence>
<accession>A0A2N9FIR4</accession>
<keyword evidence="2" id="KW-0547">Nucleotide-binding</keyword>
<dbReference type="SMART" id="SM00487">
    <property type="entry name" value="DEXDc"/>
    <property type="match status" value="1"/>
</dbReference>
<evidence type="ECO:0000256" key="8">
    <source>
        <dbReference type="RuleBase" id="RU368001"/>
    </source>
</evidence>
<dbReference type="GO" id="GO:0031011">
    <property type="term" value="C:Ino80 complex"/>
    <property type="evidence" value="ECO:0007669"/>
    <property type="project" value="UniProtKB-UniRule"/>
</dbReference>
<feature type="region of interest" description="Disordered" evidence="10">
    <location>
        <begin position="112"/>
        <end position="131"/>
    </location>
</feature>
<dbReference type="GO" id="GO:0003677">
    <property type="term" value="F:DNA binding"/>
    <property type="evidence" value="ECO:0007669"/>
    <property type="project" value="UniProtKB-UniRule"/>
</dbReference>
<evidence type="ECO:0000256" key="1">
    <source>
        <dbReference type="ARBA" id="ARBA00004123"/>
    </source>
</evidence>
<dbReference type="InterPro" id="IPR014001">
    <property type="entry name" value="Helicase_ATP-bd"/>
</dbReference>
<evidence type="ECO:0000256" key="6">
    <source>
        <dbReference type="ARBA" id="ARBA00023204"/>
    </source>
</evidence>
<organism evidence="13">
    <name type="scientific">Fagus sylvatica</name>
    <name type="common">Beechnut</name>
    <dbReference type="NCBI Taxonomy" id="28930"/>
    <lineage>
        <taxon>Eukaryota</taxon>
        <taxon>Viridiplantae</taxon>
        <taxon>Streptophyta</taxon>
        <taxon>Embryophyta</taxon>
        <taxon>Tracheophyta</taxon>
        <taxon>Spermatophyta</taxon>
        <taxon>Magnoliopsida</taxon>
        <taxon>eudicotyledons</taxon>
        <taxon>Gunneridae</taxon>
        <taxon>Pentapetalae</taxon>
        <taxon>rosids</taxon>
        <taxon>fabids</taxon>
        <taxon>Fagales</taxon>
        <taxon>Fagaceae</taxon>
        <taxon>Fagus</taxon>
    </lineage>
</organism>
<evidence type="ECO:0000256" key="4">
    <source>
        <dbReference type="ARBA" id="ARBA00022840"/>
    </source>
</evidence>
<dbReference type="GO" id="GO:0042393">
    <property type="term" value="F:histone binding"/>
    <property type="evidence" value="ECO:0007669"/>
    <property type="project" value="TreeGrafter"/>
</dbReference>
<dbReference type="GO" id="GO:0016887">
    <property type="term" value="F:ATP hydrolysis activity"/>
    <property type="evidence" value="ECO:0007669"/>
    <property type="project" value="TreeGrafter"/>
</dbReference>
<reference evidence="13" key="1">
    <citation type="submission" date="2018-02" db="EMBL/GenBank/DDBJ databases">
        <authorList>
            <person name="Cohen D.B."/>
            <person name="Kent A.D."/>
        </authorList>
    </citation>
    <scope>NUCLEOTIDE SEQUENCE</scope>
</reference>
<dbReference type="PROSITE" id="PS51413">
    <property type="entry name" value="DBINO"/>
    <property type="match status" value="1"/>
</dbReference>
<dbReference type="Gene3D" id="3.40.50.10810">
    <property type="entry name" value="Tandem AAA-ATPase domain"/>
    <property type="match status" value="1"/>
</dbReference>
<protein>
    <recommendedName>
        <fullName evidence="8">Chromatin-remodeling ATPase INO80</fullName>
        <ecNumber evidence="8">3.6.4.-</ecNumber>
    </recommendedName>
</protein>
<keyword evidence="6 8" id="KW-0234">DNA repair</keyword>
<sequence>MEHRRQSKDSLSYSNLFNLESLVNFQLPQQDDDFDYYGNSSQDESRGSQGGVNVKHGNGAMRERELSSLKKRRQSENSEDEEEDSYYGTRITEERYRSMLGEHIQKYKRRFKDTSASPASTRMGIPAPRSNLGLKARKLGNEHRGALHEVETTSDWLNDTNSQKQGNYHEADIAPLNGTERTTYEPAFLDIGDGVTYKIPPTYDKVAASLNLPSFSDIQVEEFYLKGTLDLGSLASMMTSNKRFGPRSQAGMGEPQPQYESLHARLKALSASKSSQKFDLKVSDIGLNSFIPEGAAGNIKRSILSEGGVLQVYYVKVLEKGDTYEIIERALPKKPKVKKDPAVIEREEMEKIGKVWVKTKMGRSHKLMKGAAIRTRKLARDMLLYWKRVDKEMAEVRKREEREAAEALRREQELREAKRQQQRLNFLIQQTELYSHFMQNKSNSQPSEALPVGDEELNDQEELRSSPDAGPDEVEDPEEAELKKEALRAAQDAVSKQKKLTSAFDDECLRLRQAAEAETYLPEVAGASNIDLHNPSTMPVTSTVQTPQMFKGFLKEYQLKGLQWLVNCYEQGLNGILADEMGLGKTIQAMAFLAHLAEEKNIWGPFLVVAPASVLNNWNDEINRFCPDLKTLPYWGGLQDRTVLRKKIKPKDLYRREAGFHILITSYQLLVSDEKYFRRVKWQYMVLDEAQAIKSSNRF</sequence>
<dbReference type="SUPFAM" id="SSF52540">
    <property type="entry name" value="P-loop containing nucleoside triphosphate hydrolases"/>
    <property type="match status" value="1"/>
</dbReference>
<dbReference type="InterPro" id="IPR000330">
    <property type="entry name" value="SNF2_N"/>
</dbReference>
<proteinExistence type="inferred from homology"/>
<feature type="region of interest" description="Disordered" evidence="10">
    <location>
        <begin position="441"/>
        <end position="488"/>
    </location>
</feature>
<feature type="region of interest" description="Disordered" evidence="10">
    <location>
        <begin position="30"/>
        <end position="89"/>
    </location>
</feature>
<evidence type="ECO:0000256" key="9">
    <source>
        <dbReference type="SAM" id="Coils"/>
    </source>
</evidence>
<dbReference type="GO" id="GO:0005524">
    <property type="term" value="F:ATP binding"/>
    <property type="evidence" value="ECO:0007669"/>
    <property type="project" value="UniProtKB-UniRule"/>
</dbReference>
<feature type="domain" description="Helicase ATP-binding" evidence="11">
    <location>
        <begin position="566"/>
        <end position="699"/>
    </location>
</feature>
<dbReference type="Pfam" id="PF00176">
    <property type="entry name" value="SNF2-rel_dom"/>
    <property type="match status" value="1"/>
</dbReference>
<evidence type="ECO:0000259" key="11">
    <source>
        <dbReference type="PROSITE" id="PS51192"/>
    </source>
</evidence>
<dbReference type="GO" id="GO:0006338">
    <property type="term" value="P:chromatin remodeling"/>
    <property type="evidence" value="ECO:0007669"/>
    <property type="project" value="UniProtKB-UniRule"/>
</dbReference>
<comment type="subcellular location">
    <subcellularLocation>
        <location evidence="1 8">Nucleus</location>
    </subcellularLocation>
</comment>
<keyword evidence="9" id="KW-0175">Coiled coil</keyword>
<dbReference type="AlphaFoldDB" id="A0A2N9FIR4"/>
<name>A0A2N9FIR4_FAGSY</name>
<evidence type="ECO:0000259" key="12">
    <source>
        <dbReference type="PROSITE" id="PS51413"/>
    </source>
</evidence>
<feature type="coiled-coil region" evidence="9">
    <location>
        <begin position="391"/>
        <end position="430"/>
    </location>
</feature>
<dbReference type="PROSITE" id="PS51192">
    <property type="entry name" value="HELICASE_ATP_BIND_1"/>
    <property type="match status" value="1"/>
</dbReference>
<comment type="domain">
    <text evidence="8">The DBINO region is involved in binding to DNA.</text>
</comment>
<evidence type="ECO:0000256" key="2">
    <source>
        <dbReference type="ARBA" id="ARBA00022741"/>
    </source>
</evidence>
<evidence type="ECO:0000313" key="13">
    <source>
        <dbReference type="EMBL" id="SPC87073.1"/>
    </source>
</evidence>
<dbReference type="PANTHER" id="PTHR45685">
    <property type="entry name" value="HELICASE SRCAP-RELATED"/>
    <property type="match status" value="1"/>
</dbReference>
<feature type="compositionally biased region" description="Acidic residues" evidence="10">
    <location>
        <begin position="470"/>
        <end position="479"/>
    </location>
</feature>
<dbReference type="EC" id="3.6.4.-" evidence="8"/>
<comment type="catalytic activity">
    <reaction evidence="8">
        <text>ATP + H2O = ADP + phosphate + H(+)</text>
        <dbReference type="Rhea" id="RHEA:13065"/>
        <dbReference type="ChEBI" id="CHEBI:15377"/>
        <dbReference type="ChEBI" id="CHEBI:15378"/>
        <dbReference type="ChEBI" id="CHEBI:30616"/>
        <dbReference type="ChEBI" id="CHEBI:43474"/>
        <dbReference type="ChEBI" id="CHEBI:456216"/>
    </reaction>
</comment>
<dbReference type="InterPro" id="IPR050520">
    <property type="entry name" value="INO80/SWR1_helicase"/>
</dbReference>
<feature type="domain" description="DBINO" evidence="12">
    <location>
        <begin position="319"/>
        <end position="444"/>
    </location>
</feature>
<dbReference type="InterPro" id="IPR038718">
    <property type="entry name" value="SNF2-like_sf"/>
</dbReference>
<evidence type="ECO:0000256" key="7">
    <source>
        <dbReference type="ARBA" id="ARBA00023242"/>
    </source>
</evidence>
<keyword evidence="5 8" id="KW-0238">DNA-binding</keyword>
<comment type="function">
    <text evidence="8">ATPase component of the INO80 complex which remodels chromatin by shifting nucleosomes and is involved in DNA repair.</text>
</comment>
<gene>
    <name evidence="13" type="ORF">FSB_LOCUS14955</name>
</gene>
<dbReference type="GO" id="GO:0006281">
    <property type="term" value="P:DNA repair"/>
    <property type="evidence" value="ECO:0007669"/>
    <property type="project" value="UniProtKB-UniRule"/>
</dbReference>
<evidence type="ECO:0000256" key="3">
    <source>
        <dbReference type="ARBA" id="ARBA00022763"/>
    </source>
</evidence>
<dbReference type="InterPro" id="IPR027417">
    <property type="entry name" value="P-loop_NTPase"/>
</dbReference>
<evidence type="ECO:0000256" key="10">
    <source>
        <dbReference type="SAM" id="MobiDB-lite"/>
    </source>
</evidence>
<dbReference type="PANTHER" id="PTHR45685:SF2">
    <property type="entry name" value="CHROMATIN-REMODELING ATPASE INO80"/>
    <property type="match status" value="1"/>
</dbReference>
<comment type="similarity">
    <text evidence="8">Belongs to the SNF2/RAD54 helicase family.</text>
</comment>
<dbReference type="EMBL" id="OIVN01000891">
    <property type="protein sequence ID" value="SPC87073.1"/>
    <property type="molecule type" value="Genomic_DNA"/>
</dbReference>
<keyword evidence="4 8" id="KW-0067">ATP-binding</keyword>
<keyword evidence="8" id="KW-0378">Hydrolase</keyword>
<comment type="subunit">
    <text evidence="8">Component of the INO80 chromatin-remodeling complex.</text>
</comment>
<dbReference type="InterPro" id="IPR020838">
    <property type="entry name" value="DBINO"/>
</dbReference>